<dbReference type="InterPro" id="IPR018391">
    <property type="entry name" value="PQQ_b-propeller_rpt"/>
</dbReference>
<gene>
    <name evidence="3" type="ORF">OU798_10105</name>
</gene>
<evidence type="ECO:0000256" key="1">
    <source>
        <dbReference type="SAM" id="SignalP"/>
    </source>
</evidence>
<protein>
    <submittedName>
        <fullName evidence="3">PQQ-like beta-propeller repeat protein</fullName>
    </submittedName>
</protein>
<dbReference type="Proteomes" id="UP001145087">
    <property type="component" value="Unassembled WGS sequence"/>
</dbReference>
<evidence type="ECO:0000259" key="2">
    <source>
        <dbReference type="Pfam" id="PF13360"/>
    </source>
</evidence>
<dbReference type="PROSITE" id="PS51257">
    <property type="entry name" value="PROKAR_LIPOPROTEIN"/>
    <property type="match status" value="1"/>
</dbReference>
<dbReference type="AlphaFoldDB" id="A0A9X3F6I6"/>
<organism evidence="3 4">
    <name type="scientific">Draconibacterium aestuarii</name>
    <dbReference type="NCBI Taxonomy" id="2998507"/>
    <lineage>
        <taxon>Bacteria</taxon>
        <taxon>Pseudomonadati</taxon>
        <taxon>Bacteroidota</taxon>
        <taxon>Bacteroidia</taxon>
        <taxon>Marinilabiliales</taxon>
        <taxon>Prolixibacteraceae</taxon>
        <taxon>Draconibacterium</taxon>
    </lineage>
</organism>
<name>A0A9X3F6I6_9BACT</name>
<feature type="domain" description="Pyrrolo-quinoline quinone repeat" evidence="2">
    <location>
        <begin position="87"/>
        <end position="338"/>
    </location>
</feature>
<evidence type="ECO:0000313" key="3">
    <source>
        <dbReference type="EMBL" id="MCY1720697.1"/>
    </source>
</evidence>
<dbReference type="EMBL" id="JAPOHD010000020">
    <property type="protein sequence ID" value="MCY1720697.1"/>
    <property type="molecule type" value="Genomic_DNA"/>
</dbReference>
<dbReference type="PANTHER" id="PTHR34512:SF30">
    <property type="entry name" value="OUTER MEMBRANE PROTEIN ASSEMBLY FACTOR BAMB"/>
    <property type="match status" value="1"/>
</dbReference>
<dbReference type="InterPro" id="IPR015943">
    <property type="entry name" value="WD40/YVTN_repeat-like_dom_sf"/>
</dbReference>
<sequence length="416" mass="46433">MRLSLLLCLLPTVLLLGSCTSNEIAQWRGTGRNGIYPDKNLLKEWPADGPKLELSIANVGKGLSQPLVYNNKIYITGIKHDTLDVLSVYDWEGSLLWEKDFSRSWPRTYPESRGTPTIEDNRIYLIGGDAALVCLNARNGELIWKQNPHSSFSGKYQYWGIVESVLLTDNAALYVTGGEETTVVAYHKKTGELLWKSKSTGGPKSYASSALVEWGGLQIALIQTANDIIGIDVSNGDVLWTYNTIQYHTQKGKGEAANTPLFYNGELFITYGNEQPGMLFTLADDARSISLKWTNDILDTHHGGLVLLDGVIYASNMIDNTRGNWAAVDWQSGQTLWEEKWHTKGSVIAADGMLYFYEEKQGNIALVQPDRTRLKVVSSFQMKDGQGPHWAHPSIYNKRLLVRHGNVLNIYSLKGE</sequence>
<proteinExistence type="predicted"/>
<dbReference type="InterPro" id="IPR011047">
    <property type="entry name" value="Quinoprotein_ADH-like_sf"/>
</dbReference>
<keyword evidence="4" id="KW-1185">Reference proteome</keyword>
<keyword evidence="1" id="KW-0732">Signal</keyword>
<dbReference type="SUPFAM" id="SSF50998">
    <property type="entry name" value="Quinoprotein alcohol dehydrogenase-like"/>
    <property type="match status" value="1"/>
</dbReference>
<comment type="caution">
    <text evidence="3">The sequence shown here is derived from an EMBL/GenBank/DDBJ whole genome shotgun (WGS) entry which is preliminary data.</text>
</comment>
<dbReference type="Pfam" id="PF13360">
    <property type="entry name" value="PQQ_2"/>
    <property type="match status" value="1"/>
</dbReference>
<feature type="signal peptide" evidence="1">
    <location>
        <begin position="1"/>
        <end position="25"/>
    </location>
</feature>
<feature type="chain" id="PRO_5040760615" evidence="1">
    <location>
        <begin position="26"/>
        <end position="416"/>
    </location>
</feature>
<dbReference type="RefSeq" id="WP_343333030.1">
    <property type="nucleotide sequence ID" value="NZ_JAPOHD010000020.1"/>
</dbReference>
<dbReference type="SMART" id="SM00564">
    <property type="entry name" value="PQQ"/>
    <property type="match status" value="4"/>
</dbReference>
<dbReference type="InterPro" id="IPR002372">
    <property type="entry name" value="PQQ_rpt_dom"/>
</dbReference>
<accession>A0A9X3F6I6</accession>
<dbReference type="PANTHER" id="PTHR34512">
    <property type="entry name" value="CELL SURFACE PROTEIN"/>
    <property type="match status" value="1"/>
</dbReference>
<evidence type="ECO:0000313" key="4">
    <source>
        <dbReference type="Proteomes" id="UP001145087"/>
    </source>
</evidence>
<dbReference type="Gene3D" id="2.130.10.10">
    <property type="entry name" value="YVTN repeat-like/Quinoprotein amine dehydrogenase"/>
    <property type="match status" value="1"/>
</dbReference>
<reference evidence="3" key="1">
    <citation type="submission" date="2022-11" db="EMBL/GenBank/DDBJ databases">
        <title>Marilongibacter aestuarii gen. nov., sp. nov., isolated from tidal flat sediment.</title>
        <authorList>
            <person name="Jiayan W."/>
        </authorList>
    </citation>
    <scope>NUCLEOTIDE SEQUENCE</scope>
    <source>
        <strain evidence="3">Z1-6</strain>
    </source>
</reference>